<dbReference type="AlphaFoldDB" id="R0JWA2"/>
<reference evidence="2" key="1">
    <citation type="journal article" date="2013" name="Nat. Genet.">
        <title>The duck genome and transcriptome provide insight into an avian influenza virus reservoir species.</title>
        <authorList>
            <person name="Huang Y."/>
            <person name="Li Y."/>
            <person name="Burt D.W."/>
            <person name="Chen H."/>
            <person name="Zhang Y."/>
            <person name="Qian W."/>
            <person name="Kim H."/>
            <person name="Gan S."/>
            <person name="Zhao Y."/>
            <person name="Li J."/>
            <person name="Yi K."/>
            <person name="Feng H."/>
            <person name="Zhu P."/>
            <person name="Li B."/>
            <person name="Liu Q."/>
            <person name="Fairley S."/>
            <person name="Magor K.E."/>
            <person name="Du Z."/>
            <person name="Hu X."/>
            <person name="Goodman L."/>
            <person name="Tafer H."/>
            <person name="Vignal A."/>
            <person name="Lee T."/>
            <person name="Kim K.W."/>
            <person name="Sheng Z."/>
            <person name="An Y."/>
            <person name="Searle S."/>
            <person name="Herrero J."/>
            <person name="Groenen M.A."/>
            <person name="Crooijmans R.P."/>
            <person name="Faraut T."/>
            <person name="Cai Q."/>
            <person name="Webster R.G."/>
            <person name="Aldridge J.R."/>
            <person name="Warren W.C."/>
            <person name="Bartschat S."/>
            <person name="Kehr S."/>
            <person name="Marz M."/>
            <person name="Stadler P.F."/>
            <person name="Smith J."/>
            <person name="Kraus R.H."/>
            <person name="Zhao Y."/>
            <person name="Ren L."/>
            <person name="Fei J."/>
            <person name="Morisson M."/>
            <person name="Kaiser P."/>
            <person name="Griffin D.K."/>
            <person name="Rao M."/>
            <person name="Pitel F."/>
            <person name="Wang J."/>
            <person name="Li N."/>
        </authorList>
    </citation>
    <scope>NUCLEOTIDE SEQUENCE [LARGE SCALE GENOMIC DNA]</scope>
</reference>
<dbReference type="Proteomes" id="UP000296049">
    <property type="component" value="Unassembled WGS sequence"/>
</dbReference>
<protein>
    <submittedName>
        <fullName evidence="1">Uncharacterized protein</fullName>
    </submittedName>
</protein>
<name>R0JWA2_ANAPL</name>
<feature type="non-terminal residue" evidence="1">
    <location>
        <position position="62"/>
    </location>
</feature>
<proteinExistence type="predicted"/>
<feature type="non-terminal residue" evidence="1">
    <location>
        <position position="1"/>
    </location>
</feature>
<evidence type="ECO:0000313" key="2">
    <source>
        <dbReference type="Proteomes" id="UP000296049"/>
    </source>
</evidence>
<dbReference type="EMBL" id="KB743040">
    <property type="protein sequence ID" value="EOB01821.1"/>
    <property type="molecule type" value="Genomic_DNA"/>
</dbReference>
<accession>R0JWA2</accession>
<keyword evidence="2" id="KW-1185">Reference proteome</keyword>
<organism evidence="1 2">
    <name type="scientific">Anas platyrhynchos</name>
    <name type="common">Mallard</name>
    <name type="synonym">Anas boschas</name>
    <dbReference type="NCBI Taxonomy" id="8839"/>
    <lineage>
        <taxon>Eukaryota</taxon>
        <taxon>Metazoa</taxon>
        <taxon>Chordata</taxon>
        <taxon>Craniata</taxon>
        <taxon>Vertebrata</taxon>
        <taxon>Euteleostomi</taxon>
        <taxon>Archelosauria</taxon>
        <taxon>Archosauria</taxon>
        <taxon>Dinosauria</taxon>
        <taxon>Saurischia</taxon>
        <taxon>Theropoda</taxon>
        <taxon>Coelurosauria</taxon>
        <taxon>Aves</taxon>
        <taxon>Neognathae</taxon>
        <taxon>Galloanserae</taxon>
        <taxon>Anseriformes</taxon>
        <taxon>Anatidae</taxon>
        <taxon>Anatinae</taxon>
        <taxon>Anas</taxon>
    </lineage>
</organism>
<sequence length="62" mass="6942">SAPWLSHLHPIPASEPPCPALHCCWLSLTHMVVEKNTHSMFDQNGLKQMEILGSYCVFSFCA</sequence>
<evidence type="ECO:0000313" key="1">
    <source>
        <dbReference type="EMBL" id="EOB01821.1"/>
    </source>
</evidence>
<gene>
    <name evidence="1" type="ORF">Anapl_01529</name>
</gene>